<dbReference type="EMBL" id="MF143631">
    <property type="protein sequence ID" value="AVA31159.1"/>
    <property type="molecule type" value="Genomic_DNA"/>
</dbReference>
<keyword evidence="1" id="KW-1133">Transmembrane helix</keyword>
<proteinExistence type="predicted"/>
<keyword evidence="1" id="KW-0812">Transmembrane</keyword>
<name>A0A2L0WU29_9ABAC</name>
<evidence type="ECO:0000313" key="2">
    <source>
        <dbReference type="EMBL" id="AVA31159.1"/>
    </source>
</evidence>
<evidence type="ECO:0000256" key="1">
    <source>
        <dbReference type="SAM" id="Phobius"/>
    </source>
</evidence>
<dbReference type="InterPro" id="IPR009261">
    <property type="entry name" value="AcMNPV_AC78"/>
</dbReference>
<organism evidence="2 3">
    <name type="scientific">Oxyplax ochracea nucleopolyhedrovirus</name>
    <dbReference type="NCBI Taxonomy" id="2083176"/>
    <lineage>
        <taxon>Viruses</taxon>
        <taxon>Viruses incertae sedis</taxon>
        <taxon>Naldaviricetes</taxon>
        <taxon>Lefavirales</taxon>
        <taxon>Baculoviridae</taxon>
        <taxon>Alphabaculovirus</taxon>
        <taxon>Alphabaculovirus oxochraceae</taxon>
    </lineage>
</organism>
<keyword evidence="1" id="KW-0472">Membrane</keyword>
<sequence length="110" mass="12880">MNLDVPYYRLGNPENVEYIPLKLALNDEQEQKNVDDKTNKIFTNADSIKMSNDNNNNNNMSIGIVILIGLVVFAVLFLLLYLIYYFIILRQQVRYSNDIELEPIIFNKFD</sequence>
<keyword evidence="3" id="KW-1185">Reference proteome</keyword>
<evidence type="ECO:0000313" key="3">
    <source>
        <dbReference type="Proteomes" id="UP000297028"/>
    </source>
</evidence>
<feature type="transmembrane region" description="Helical" evidence="1">
    <location>
        <begin position="60"/>
        <end position="87"/>
    </location>
</feature>
<gene>
    <name evidence="2" type="ORF">Oxoc_ORF60</name>
</gene>
<accession>A0A2L0WU29</accession>
<reference evidence="2 3" key="1">
    <citation type="journal article" date="2018" name="PLoS ONE">
        <title>Genome analysis of a novel Group I alphabaculovirus obtained from Oxyplax ochracea.</title>
        <authorList>
            <person name="Wang J."/>
            <person name="Hou D."/>
            <person name="Wang Q."/>
            <person name="Kuang W."/>
            <person name="Zhang L."/>
            <person name="Li J."/>
            <person name="Shen S."/>
            <person name="Deng F."/>
            <person name="Wang H."/>
            <person name="Hu Z."/>
            <person name="Wang M."/>
        </authorList>
    </citation>
    <scope>NUCLEOTIDE SEQUENCE [LARGE SCALE GENOMIC DNA]</scope>
    <source>
        <strain evidence="2">435</strain>
    </source>
</reference>
<dbReference type="Proteomes" id="UP000297028">
    <property type="component" value="Segment"/>
</dbReference>
<protein>
    <submittedName>
        <fullName evidence="2">Ac78</fullName>
    </submittedName>
</protein>
<dbReference type="Pfam" id="PF06024">
    <property type="entry name" value="Orf78"/>
    <property type="match status" value="1"/>
</dbReference>